<evidence type="ECO:0000256" key="12">
    <source>
        <dbReference type="ARBA" id="ARBA00022801"/>
    </source>
</evidence>
<protein>
    <recommendedName>
        <fullName evidence="7 14">Ribonuclease HII</fullName>
        <shortName evidence="14">RNase HII</shortName>
        <ecNumber evidence="6 14">3.1.26.4</ecNumber>
    </recommendedName>
</protein>
<evidence type="ECO:0000256" key="15">
    <source>
        <dbReference type="PROSITE-ProRule" id="PRU01319"/>
    </source>
</evidence>
<dbReference type="EC" id="3.1.26.4" evidence="6 14"/>
<name>A0A259U1S8_9BACT</name>
<dbReference type="GO" id="GO:0006298">
    <property type="term" value="P:mismatch repair"/>
    <property type="evidence" value="ECO:0007669"/>
    <property type="project" value="TreeGrafter"/>
</dbReference>
<evidence type="ECO:0000256" key="6">
    <source>
        <dbReference type="ARBA" id="ARBA00012180"/>
    </source>
</evidence>
<evidence type="ECO:0000256" key="16">
    <source>
        <dbReference type="RuleBase" id="RU003515"/>
    </source>
</evidence>
<keyword evidence="10 14" id="KW-0479">Metal-binding</keyword>
<dbReference type="GO" id="GO:0032299">
    <property type="term" value="C:ribonuclease H2 complex"/>
    <property type="evidence" value="ECO:0007669"/>
    <property type="project" value="TreeGrafter"/>
</dbReference>
<reference evidence="18 19" key="1">
    <citation type="submission" date="2016-11" db="EMBL/GenBank/DDBJ databases">
        <title>Study of marine rhodopsin-containing bacteria.</title>
        <authorList>
            <person name="Yoshizawa S."/>
            <person name="Kumagai Y."/>
            <person name="Kogure K."/>
        </authorList>
    </citation>
    <scope>NUCLEOTIDE SEQUENCE [LARGE SCALE GENOMIC DNA]</scope>
    <source>
        <strain evidence="18 19">SG-29</strain>
    </source>
</reference>
<comment type="subcellular location">
    <subcellularLocation>
        <location evidence="4 14">Cytoplasm</location>
    </subcellularLocation>
</comment>
<evidence type="ECO:0000256" key="1">
    <source>
        <dbReference type="ARBA" id="ARBA00000077"/>
    </source>
</evidence>
<gene>
    <name evidence="14" type="primary">rnhB</name>
    <name evidence="18" type="ORF">BSZ36_12870</name>
</gene>
<dbReference type="SUPFAM" id="SSF53098">
    <property type="entry name" value="Ribonuclease H-like"/>
    <property type="match status" value="1"/>
</dbReference>
<dbReference type="OrthoDB" id="9803420at2"/>
<dbReference type="NCBIfam" id="NF000595">
    <property type="entry name" value="PRK00015.1-3"/>
    <property type="match status" value="1"/>
</dbReference>
<comment type="catalytic activity">
    <reaction evidence="1 14 15 16">
        <text>Endonucleolytic cleavage to 5'-phosphomonoester.</text>
        <dbReference type="EC" id="3.1.26.4"/>
    </reaction>
</comment>
<evidence type="ECO:0000256" key="13">
    <source>
        <dbReference type="ARBA" id="ARBA00023211"/>
    </source>
</evidence>
<evidence type="ECO:0000256" key="5">
    <source>
        <dbReference type="ARBA" id="ARBA00007383"/>
    </source>
</evidence>
<comment type="similarity">
    <text evidence="5 14 16">Belongs to the RNase HII family.</text>
</comment>
<dbReference type="Gene3D" id="3.30.420.10">
    <property type="entry name" value="Ribonuclease H-like superfamily/Ribonuclease H"/>
    <property type="match status" value="1"/>
</dbReference>
<keyword evidence="13 14" id="KW-0464">Manganese</keyword>
<keyword evidence="8 14" id="KW-0963">Cytoplasm</keyword>
<keyword evidence="9 14" id="KW-0540">Nuclease</keyword>
<dbReference type="GO" id="GO:0030145">
    <property type="term" value="F:manganese ion binding"/>
    <property type="evidence" value="ECO:0007669"/>
    <property type="project" value="UniProtKB-UniRule"/>
</dbReference>
<comment type="cofactor">
    <cofactor evidence="14 15">
        <name>Mn(2+)</name>
        <dbReference type="ChEBI" id="CHEBI:29035"/>
    </cofactor>
    <cofactor evidence="14 15">
        <name>Mg(2+)</name>
        <dbReference type="ChEBI" id="CHEBI:18420"/>
    </cofactor>
    <text evidence="14 15">Manganese or magnesium. Binds 1 divalent metal ion per monomer in the absence of substrate. May bind a second metal ion after substrate binding.</text>
</comment>
<feature type="binding site" evidence="14 15">
    <location>
        <position position="23"/>
    </location>
    <ligand>
        <name>a divalent metal cation</name>
        <dbReference type="ChEBI" id="CHEBI:60240"/>
    </ligand>
</feature>
<dbReference type="AlphaFoldDB" id="A0A259U1S8"/>
<comment type="function">
    <text evidence="3 14 16">Endonuclease that specifically degrades the RNA of RNA-DNA hybrids.</text>
</comment>
<dbReference type="InterPro" id="IPR012337">
    <property type="entry name" value="RNaseH-like_sf"/>
</dbReference>
<evidence type="ECO:0000256" key="8">
    <source>
        <dbReference type="ARBA" id="ARBA00022490"/>
    </source>
</evidence>
<dbReference type="EMBL" id="MQWB01000001">
    <property type="protein sequence ID" value="OZC03798.1"/>
    <property type="molecule type" value="Genomic_DNA"/>
</dbReference>
<dbReference type="Pfam" id="PF01351">
    <property type="entry name" value="RNase_HII"/>
    <property type="match status" value="1"/>
</dbReference>
<dbReference type="HAMAP" id="MF_00052_B">
    <property type="entry name" value="RNase_HII_B"/>
    <property type="match status" value="1"/>
</dbReference>
<keyword evidence="11 14" id="KW-0255">Endonuclease</keyword>
<dbReference type="InterPro" id="IPR022898">
    <property type="entry name" value="RNase_HII"/>
</dbReference>
<dbReference type="PANTHER" id="PTHR10954">
    <property type="entry name" value="RIBONUCLEASE H2 SUBUNIT A"/>
    <property type="match status" value="1"/>
</dbReference>
<feature type="binding site" evidence="14 15">
    <location>
        <position position="22"/>
    </location>
    <ligand>
        <name>a divalent metal cation</name>
        <dbReference type="ChEBI" id="CHEBI:60240"/>
    </ligand>
</feature>
<comment type="caution">
    <text evidence="18">The sequence shown here is derived from an EMBL/GenBank/DDBJ whole genome shotgun (WGS) entry which is preliminary data.</text>
</comment>
<sequence length="213" mass="22194">MPDFSLERLHWAAGRERVAGVDEAGRGCLAGPVVAAAVILPHDARLPGLDDSKALSAAQRQRLLPLIREQALAVGVGACSPQEVDALNVLWAAMEAMRRALADLAVTPDAVLIDGNRVPPAAQTAGAEPPEASGAVPSAHVEAIVKGDAKSLSIAAASVVAKVTRDEAMVALGGEFGAYGFAQHKGYPTAQHYAALAEHGPTIHHRRSFRLTR</sequence>
<evidence type="ECO:0000256" key="9">
    <source>
        <dbReference type="ARBA" id="ARBA00022722"/>
    </source>
</evidence>
<evidence type="ECO:0000256" key="2">
    <source>
        <dbReference type="ARBA" id="ARBA00001946"/>
    </source>
</evidence>
<evidence type="ECO:0000256" key="4">
    <source>
        <dbReference type="ARBA" id="ARBA00004496"/>
    </source>
</evidence>
<dbReference type="FunCoup" id="A0A259U1S8">
    <property type="interactions" value="322"/>
</dbReference>
<feature type="binding site" evidence="14 15">
    <location>
        <position position="114"/>
    </location>
    <ligand>
        <name>a divalent metal cation</name>
        <dbReference type="ChEBI" id="CHEBI:60240"/>
    </ligand>
</feature>
<evidence type="ECO:0000313" key="18">
    <source>
        <dbReference type="EMBL" id="OZC03798.1"/>
    </source>
</evidence>
<dbReference type="GO" id="GO:0043137">
    <property type="term" value="P:DNA replication, removal of RNA primer"/>
    <property type="evidence" value="ECO:0007669"/>
    <property type="project" value="TreeGrafter"/>
</dbReference>
<keyword evidence="12 14" id="KW-0378">Hydrolase</keyword>
<dbReference type="RefSeq" id="WP_094549567.1">
    <property type="nucleotide sequence ID" value="NZ_MQWB01000001.1"/>
</dbReference>
<dbReference type="InterPro" id="IPR024567">
    <property type="entry name" value="RNase_HII/HIII_dom"/>
</dbReference>
<dbReference type="InterPro" id="IPR001352">
    <property type="entry name" value="RNase_HII/HIII"/>
</dbReference>
<dbReference type="InParanoid" id="A0A259U1S8"/>
<evidence type="ECO:0000256" key="3">
    <source>
        <dbReference type="ARBA" id="ARBA00004065"/>
    </source>
</evidence>
<evidence type="ECO:0000256" key="14">
    <source>
        <dbReference type="HAMAP-Rule" id="MF_00052"/>
    </source>
</evidence>
<evidence type="ECO:0000256" key="7">
    <source>
        <dbReference type="ARBA" id="ARBA00019179"/>
    </source>
</evidence>
<comment type="cofactor">
    <cofactor evidence="2">
        <name>Mg(2+)</name>
        <dbReference type="ChEBI" id="CHEBI:18420"/>
    </cofactor>
</comment>
<dbReference type="PROSITE" id="PS51975">
    <property type="entry name" value="RNASE_H_2"/>
    <property type="match status" value="1"/>
</dbReference>
<organism evidence="18 19">
    <name type="scientific">Rubricoccus marinus</name>
    <dbReference type="NCBI Taxonomy" id="716817"/>
    <lineage>
        <taxon>Bacteria</taxon>
        <taxon>Pseudomonadati</taxon>
        <taxon>Rhodothermota</taxon>
        <taxon>Rhodothermia</taxon>
        <taxon>Rhodothermales</taxon>
        <taxon>Rubricoccaceae</taxon>
        <taxon>Rubricoccus</taxon>
    </lineage>
</organism>
<dbReference type="GO" id="GO:0004523">
    <property type="term" value="F:RNA-DNA hybrid ribonuclease activity"/>
    <property type="evidence" value="ECO:0007669"/>
    <property type="project" value="UniProtKB-UniRule"/>
</dbReference>
<keyword evidence="19" id="KW-1185">Reference proteome</keyword>
<proteinExistence type="inferred from homology"/>
<dbReference type="PANTHER" id="PTHR10954:SF18">
    <property type="entry name" value="RIBONUCLEASE HII"/>
    <property type="match status" value="1"/>
</dbReference>
<dbReference type="InterPro" id="IPR036397">
    <property type="entry name" value="RNaseH_sf"/>
</dbReference>
<feature type="domain" description="RNase H type-2" evidence="17">
    <location>
        <begin position="16"/>
        <end position="213"/>
    </location>
</feature>
<accession>A0A259U1S8</accession>
<dbReference type="GO" id="GO:0005737">
    <property type="term" value="C:cytoplasm"/>
    <property type="evidence" value="ECO:0007669"/>
    <property type="project" value="UniProtKB-SubCell"/>
</dbReference>
<dbReference type="Proteomes" id="UP000216446">
    <property type="component" value="Unassembled WGS sequence"/>
</dbReference>
<evidence type="ECO:0000313" key="19">
    <source>
        <dbReference type="Proteomes" id="UP000216446"/>
    </source>
</evidence>
<evidence type="ECO:0000259" key="17">
    <source>
        <dbReference type="PROSITE" id="PS51975"/>
    </source>
</evidence>
<dbReference type="GO" id="GO:0003723">
    <property type="term" value="F:RNA binding"/>
    <property type="evidence" value="ECO:0007669"/>
    <property type="project" value="UniProtKB-UniRule"/>
</dbReference>
<dbReference type="CDD" id="cd07182">
    <property type="entry name" value="RNase_HII_bacteria_HII_like"/>
    <property type="match status" value="1"/>
</dbReference>
<evidence type="ECO:0000256" key="10">
    <source>
        <dbReference type="ARBA" id="ARBA00022723"/>
    </source>
</evidence>
<evidence type="ECO:0000256" key="11">
    <source>
        <dbReference type="ARBA" id="ARBA00022759"/>
    </source>
</evidence>